<dbReference type="GO" id="GO:0003723">
    <property type="term" value="F:RNA binding"/>
    <property type="evidence" value="ECO:0007669"/>
    <property type="project" value="InterPro"/>
</dbReference>
<dbReference type="EMBL" id="HBEM01012969">
    <property type="protein sequence ID" value="CAD8447314.1"/>
    <property type="molecule type" value="Transcribed_RNA"/>
</dbReference>
<evidence type="ECO:0000256" key="4">
    <source>
        <dbReference type="RuleBase" id="RU003792"/>
    </source>
</evidence>
<protein>
    <recommendedName>
        <fullName evidence="4">tRNA pseudouridine synthase</fullName>
        <ecNumber evidence="4">5.4.99.12</ecNumber>
    </recommendedName>
</protein>
<dbReference type="Gene3D" id="3.30.70.660">
    <property type="entry name" value="Pseudouridine synthase I, catalytic domain, C-terminal subdomain"/>
    <property type="match status" value="1"/>
</dbReference>
<dbReference type="InterPro" id="IPR001406">
    <property type="entry name" value="PsdUridine_synth_TruA"/>
</dbReference>
<dbReference type="GO" id="GO:0005634">
    <property type="term" value="C:nucleus"/>
    <property type="evidence" value="ECO:0007669"/>
    <property type="project" value="TreeGrafter"/>
</dbReference>
<proteinExistence type="inferred from homology"/>
<reference evidence="6" key="1">
    <citation type="submission" date="2021-01" db="EMBL/GenBank/DDBJ databases">
        <authorList>
            <person name="Corre E."/>
            <person name="Pelletier E."/>
            <person name="Niang G."/>
            <person name="Scheremetjew M."/>
            <person name="Finn R."/>
            <person name="Kale V."/>
            <person name="Holt S."/>
            <person name="Cochrane G."/>
            <person name="Meng A."/>
            <person name="Brown T."/>
            <person name="Cohen L."/>
        </authorList>
    </citation>
    <scope>NUCLEOTIDE SEQUENCE</scope>
    <source>
        <strain evidence="6">CCMP2058</strain>
    </source>
</reference>
<evidence type="ECO:0000256" key="1">
    <source>
        <dbReference type="ARBA" id="ARBA00009375"/>
    </source>
</evidence>
<organism evidence="6">
    <name type="scientific">Amorphochlora amoebiformis</name>
    <dbReference type="NCBI Taxonomy" id="1561963"/>
    <lineage>
        <taxon>Eukaryota</taxon>
        <taxon>Sar</taxon>
        <taxon>Rhizaria</taxon>
        <taxon>Cercozoa</taxon>
        <taxon>Chlorarachniophyceae</taxon>
        <taxon>Amorphochlora</taxon>
    </lineage>
</organism>
<name>A0A7S0DAW3_9EUKA</name>
<accession>A0A7S0DAW3</accession>
<dbReference type="GO" id="GO:0160147">
    <property type="term" value="F:tRNA pseudouridine(38-40) synthase activity"/>
    <property type="evidence" value="ECO:0007669"/>
    <property type="project" value="UniProtKB-EC"/>
</dbReference>
<evidence type="ECO:0000256" key="2">
    <source>
        <dbReference type="ARBA" id="ARBA00022694"/>
    </source>
</evidence>
<comment type="catalytic activity">
    <reaction evidence="4">
        <text>uridine(38/39/40) in tRNA = pseudouridine(38/39/40) in tRNA</text>
        <dbReference type="Rhea" id="RHEA:22376"/>
        <dbReference type="Rhea" id="RHEA-COMP:10085"/>
        <dbReference type="Rhea" id="RHEA-COMP:10087"/>
        <dbReference type="ChEBI" id="CHEBI:65314"/>
        <dbReference type="ChEBI" id="CHEBI:65315"/>
        <dbReference type="EC" id="5.4.99.12"/>
    </reaction>
</comment>
<dbReference type="InterPro" id="IPR020095">
    <property type="entry name" value="PsdUridine_synth_TruA_C"/>
</dbReference>
<dbReference type="PANTHER" id="PTHR11142:SF4">
    <property type="entry name" value="PSEUDOURIDYLATE SYNTHASE 1 HOMOLOG"/>
    <property type="match status" value="1"/>
</dbReference>
<sequence length="222" mass="25177">MHFIRLRVHGQSFMLHQIRKMVGMIVVIMRGHVKDDVFKVAFDKTPIHVPKAPALGLYLNRCHYKGYDKKVGNLKEERVSFELAYESIANETKEFRENTIVRKICEQEAREGSFAHWLRSLHLYPWGKPRSGGYTPPASSRVVVNKLMASMEVRPLLENFKSKFNHTIEEISKGREPREQAVLSLSHPALGGTVSALETSARSLGLRVAKSIKACHSELATL</sequence>
<dbReference type="PANTHER" id="PTHR11142">
    <property type="entry name" value="PSEUDOURIDYLATE SYNTHASE"/>
    <property type="match status" value="1"/>
</dbReference>
<feature type="domain" description="Pseudouridine synthase I TruA alpha/beta" evidence="5">
    <location>
        <begin position="3"/>
        <end position="64"/>
    </location>
</feature>
<dbReference type="SUPFAM" id="SSF55120">
    <property type="entry name" value="Pseudouridine synthase"/>
    <property type="match status" value="1"/>
</dbReference>
<evidence type="ECO:0000256" key="3">
    <source>
        <dbReference type="ARBA" id="ARBA00023235"/>
    </source>
</evidence>
<keyword evidence="2 4" id="KW-0819">tRNA processing</keyword>
<dbReference type="Pfam" id="PF01416">
    <property type="entry name" value="PseudoU_synth_1"/>
    <property type="match status" value="1"/>
</dbReference>
<dbReference type="GO" id="GO:0031119">
    <property type="term" value="P:tRNA pseudouridine synthesis"/>
    <property type="evidence" value="ECO:0007669"/>
    <property type="project" value="TreeGrafter"/>
</dbReference>
<gene>
    <name evidence="6" type="ORF">LAMO00422_LOCUS9030</name>
</gene>
<comment type="similarity">
    <text evidence="1 4">Belongs to the tRNA pseudouridine synthase TruA family.</text>
</comment>
<evidence type="ECO:0000259" key="5">
    <source>
        <dbReference type="Pfam" id="PF01416"/>
    </source>
</evidence>
<evidence type="ECO:0000313" key="6">
    <source>
        <dbReference type="EMBL" id="CAD8447314.1"/>
    </source>
</evidence>
<dbReference type="InterPro" id="IPR020097">
    <property type="entry name" value="PsdUridine_synth_TruA_a/b_dom"/>
</dbReference>
<dbReference type="AlphaFoldDB" id="A0A7S0DAW3"/>
<dbReference type="GO" id="GO:1990481">
    <property type="term" value="P:mRNA pseudouridine synthesis"/>
    <property type="evidence" value="ECO:0007669"/>
    <property type="project" value="TreeGrafter"/>
</dbReference>
<dbReference type="InterPro" id="IPR020103">
    <property type="entry name" value="PsdUridine_synth_cat_dom_sf"/>
</dbReference>
<dbReference type="FunFam" id="3.30.70.660:FF:000002">
    <property type="entry name" value="tRNA pseudouridine synthase"/>
    <property type="match status" value="1"/>
</dbReference>
<keyword evidence="3 4" id="KW-0413">Isomerase</keyword>
<dbReference type="EC" id="5.4.99.12" evidence="4"/>